<evidence type="ECO:0000313" key="3">
    <source>
        <dbReference type="Proteomes" id="UP001232148"/>
    </source>
</evidence>
<feature type="compositionally biased region" description="Polar residues" evidence="1">
    <location>
        <begin position="121"/>
        <end position="144"/>
    </location>
</feature>
<keyword evidence="3" id="KW-1185">Reference proteome</keyword>
<accession>A0AAD9LZ29</accession>
<proteinExistence type="predicted"/>
<dbReference type="EMBL" id="MU842887">
    <property type="protein sequence ID" value="KAK2027881.1"/>
    <property type="molecule type" value="Genomic_DNA"/>
</dbReference>
<evidence type="ECO:0000256" key="1">
    <source>
        <dbReference type="SAM" id="MobiDB-lite"/>
    </source>
</evidence>
<gene>
    <name evidence="2" type="ORF">LX32DRAFT_425922</name>
</gene>
<name>A0AAD9LZ29_9PEZI</name>
<sequence length="154" mass="16550">MYEINNVSAASPRHTCIGSCALVPSRQQAVAGRFLDMLKAVDVPELDFIRRVALPKGPQAEWRGVIPAVCMKRSLFCIQFSCCARNSPMSPSGATLSLLFTHSSKCSALSSSYPTPKRTGGQDNQKLTEGTVTLSIPTSDSTGRLPTRQAPHPS</sequence>
<feature type="region of interest" description="Disordered" evidence="1">
    <location>
        <begin position="111"/>
        <end position="154"/>
    </location>
</feature>
<reference evidence="2" key="1">
    <citation type="submission" date="2021-06" db="EMBL/GenBank/DDBJ databases">
        <title>Comparative genomics, transcriptomics and evolutionary studies reveal genomic signatures of adaptation to plant cell wall in hemibiotrophic fungi.</title>
        <authorList>
            <consortium name="DOE Joint Genome Institute"/>
            <person name="Baroncelli R."/>
            <person name="Diaz J.F."/>
            <person name="Benocci T."/>
            <person name="Peng M."/>
            <person name="Battaglia E."/>
            <person name="Haridas S."/>
            <person name="Andreopoulos W."/>
            <person name="Labutti K."/>
            <person name="Pangilinan J."/>
            <person name="Floch G.L."/>
            <person name="Makela M.R."/>
            <person name="Henrissat B."/>
            <person name="Grigoriev I.V."/>
            <person name="Crouch J.A."/>
            <person name="De Vries R.P."/>
            <person name="Sukno S.A."/>
            <person name="Thon M.R."/>
        </authorList>
    </citation>
    <scope>NUCLEOTIDE SEQUENCE</scope>
    <source>
        <strain evidence="2">MAFF235873</strain>
    </source>
</reference>
<dbReference type="Proteomes" id="UP001232148">
    <property type="component" value="Unassembled WGS sequence"/>
</dbReference>
<protein>
    <submittedName>
        <fullName evidence="2">Uncharacterized protein</fullName>
    </submittedName>
</protein>
<comment type="caution">
    <text evidence="2">The sequence shown here is derived from an EMBL/GenBank/DDBJ whole genome shotgun (WGS) entry which is preliminary data.</text>
</comment>
<evidence type="ECO:0000313" key="2">
    <source>
        <dbReference type="EMBL" id="KAK2027881.1"/>
    </source>
</evidence>
<dbReference type="AlphaFoldDB" id="A0AAD9LZ29"/>
<organism evidence="2 3">
    <name type="scientific">Colletotrichum zoysiae</name>
    <dbReference type="NCBI Taxonomy" id="1216348"/>
    <lineage>
        <taxon>Eukaryota</taxon>
        <taxon>Fungi</taxon>
        <taxon>Dikarya</taxon>
        <taxon>Ascomycota</taxon>
        <taxon>Pezizomycotina</taxon>
        <taxon>Sordariomycetes</taxon>
        <taxon>Hypocreomycetidae</taxon>
        <taxon>Glomerellales</taxon>
        <taxon>Glomerellaceae</taxon>
        <taxon>Colletotrichum</taxon>
        <taxon>Colletotrichum graminicola species complex</taxon>
    </lineage>
</organism>